<gene>
    <name evidence="1" type="ORF">PG999_002753</name>
</gene>
<proteinExistence type="predicted"/>
<evidence type="ECO:0000313" key="2">
    <source>
        <dbReference type="Proteomes" id="UP001392437"/>
    </source>
</evidence>
<reference evidence="1 2" key="1">
    <citation type="submission" date="2023-01" db="EMBL/GenBank/DDBJ databases">
        <title>Analysis of 21 Apiospora genomes using comparative genomics revels a genus with tremendous synthesis potential of carbohydrate active enzymes and secondary metabolites.</title>
        <authorList>
            <person name="Sorensen T."/>
        </authorList>
    </citation>
    <scope>NUCLEOTIDE SEQUENCE [LARGE SCALE GENOMIC DNA]</scope>
    <source>
        <strain evidence="1 2">CBS 117206</strain>
    </source>
</reference>
<dbReference type="EMBL" id="JAQQWP010000002">
    <property type="protein sequence ID" value="KAK8130373.1"/>
    <property type="molecule type" value="Genomic_DNA"/>
</dbReference>
<protein>
    <submittedName>
        <fullName evidence="1">Uncharacterized protein</fullName>
    </submittedName>
</protein>
<dbReference type="InterPro" id="IPR012334">
    <property type="entry name" value="Pectin_lyas_fold"/>
</dbReference>
<name>A0AAW0R997_9PEZI</name>
<comment type="caution">
    <text evidence="1">The sequence shown here is derived from an EMBL/GenBank/DDBJ whole genome shotgun (WGS) entry which is preliminary data.</text>
</comment>
<dbReference type="Proteomes" id="UP001392437">
    <property type="component" value="Unassembled WGS sequence"/>
</dbReference>
<evidence type="ECO:0000313" key="1">
    <source>
        <dbReference type="EMBL" id="KAK8130373.1"/>
    </source>
</evidence>
<accession>A0AAW0R997</accession>
<dbReference type="AlphaFoldDB" id="A0AAW0R997"/>
<dbReference type="Gene3D" id="2.160.20.10">
    <property type="entry name" value="Single-stranded right-handed beta-helix, Pectin lyase-like"/>
    <property type="match status" value="1"/>
</dbReference>
<sequence length="97" mass="10365">MNIKVPALTIVSKIETPNNNTLNKAWWADTCEDAVTFKQTSETSKINDDVFCGTNISYSDTCSIADSFQGAGKFCNGYAGNVSEVEPSKDGSASEGQ</sequence>
<keyword evidence="2" id="KW-1185">Reference proteome</keyword>
<organism evidence="1 2">
    <name type="scientific">Apiospora kogelbergensis</name>
    <dbReference type="NCBI Taxonomy" id="1337665"/>
    <lineage>
        <taxon>Eukaryota</taxon>
        <taxon>Fungi</taxon>
        <taxon>Dikarya</taxon>
        <taxon>Ascomycota</taxon>
        <taxon>Pezizomycotina</taxon>
        <taxon>Sordariomycetes</taxon>
        <taxon>Xylariomycetidae</taxon>
        <taxon>Amphisphaeriales</taxon>
        <taxon>Apiosporaceae</taxon>
        <taxon>Apiospora</taxon>
    </lineage>
</organism>